<evidence type="ECO:0000313" key="1">
    <source>
        <dbReference type="EMBL" id="ORB03153.1"/>
    </source>
</evidence>
<organism evidence="1 2">
    <name type="scientific">Mycolicibacter minnesotensis</name>
    <dbReference type="NCBI Taxonomy" id="1118379"/>
    <lineage>
        <taxon>Bacteria</taxon>
        <taxon>Bacillati</taxon>
        <taxon>Actinomycetota</taxon>
        <taxon>Actinomycetes</taxon>
        <taxon>Mycobacteriales</taxon>
        <taxon>Mycobacteriaceae</taxon>
        <taxon>Mycolicibacter</taxon>
    </lineage>
</organism>
<dbReference type="EMBL" id="MVHZ01000003">
    <property type="protein sequence ID" value="ORB03153.1"/>
    <property type="molecule type" value="Genomic_DNA"/>
</dbReference>
<comment type="caution">
    <text evidence="1">The sequence shown here is derived from an EMBL/GenBank/DDBJ whole genome shotgun (WGS) entry which is preliminary data.</text>
</comment>
<dbReference type="AlphaFoldDB" id="A0A7I7RA45"/>
<dbReference type="RefSeq" id="WP_083023059.1">
    <property type="nucleotide sequence ID" value="NZ_AP022589.1"/>
</dbReference>
<reference evidence="1 2" key="1">
    <citation type="submission" date="2017-02" db="EMBL/GenBank/DDBJ databases">
        <title>The new phylogeny of genus Mycobacterium.</title>
        <authorList>
            <person name="Tortoli E."/>
            <person name="Trovato A."/>
            <person name="Cirillo D.M."/>
        </authorList>
    </citation>
    <scope>NUCLEOTIDE SEQUENCE [LARGE SCALE GENOMIC DNA]</scope>
    <source>
        <strain evidence="1 2">DSM 45633</strain>
    </source>
</reference>
<name>A0A7I7RA45_9MYCO</name>
<keyword evidence="2" id="KW-1185">Reference proteome</keyword>
<gene>
    <name evidence="1" type="ORF">BST33_04175</name>
</gene>
<protein>
    <submittedName>
        <fullName evidence="1">Uncharacterized protein</fullName>
    </submittedName>
</protein>
<dbReference type="OrthoDB" id="9829735at2"/>
<dbReference type="InterPro" id="IPR021226">
    <property type="entry name" value="Phage_gene29"/>
</dbReference>
<dbReference type="Proteomes" id="UP000192320">
    <property type="component" value="Unassembled WGS sequence"/>
</dbReference>
<dbReference type="Pfam" id="PF10910">
    <property type="entry name" value="Phage_gene29"/>
    <property type="match status" value="1"/>
</dbReference>
<sequence>MQPHIDVHGRLVLPEIPEPGSDAHPLDKAMWAIADALNCRVSPEGTIYDLRFVNIPVIARHLDRAGIGPVAGQAAIRPVDAPGGYRQWVDIDAPDPTSVDLDNTSLSDLDPDYPRVRALLAEHFGGADFAPPPPPDGWRIRPSIKLAEDYH</sequence>
<proteinExistence type="predicted"/>
<accession>A0A7I7RA45</accession>
<evidence type="ECO:0000313" key="2">
    <source>
        <dbReference type="Proteomes" id="UP000192320"/>
    </source>
</evidence>